<keyword evidence="1" id="KW-1133">Transmembrane helix</keyword>
<keyword evidence="1" id="KW-0472">Membrane</keyword>
<reference evidence="2" key="1">
    <citation type="submission" date="2023-07" db="EMBL/GenBank/DDBJ databases">
        <authorList>
            <consortium name="AG Swart"/>
            <person name="Singh M."/>
            <person name="Singh A."/>
            <person name="Seah K."/>
            <person name="Emmerich C."/>
        </authorList>
    </citation>
    <scope>NUCLEOTIDE SEQUENCE</scope>
    <source>
        <strain evidence="2">DP1</strain>
    </source>
</reference>
<keyword evidence="1" id="KW-0812">Transmembrane</keyword>
<dbReference type="AlphaFoldDB" id="A0AAD1XXD3"/>
<comment type="caution">
    <text evidence="2">The sequence shown here is derived from an EMBL/GenBank/DDBJ whole genome shotgun (WGS) entry which is preliminary data.</text>
</comment>
<protein>
    <recommendedName>
        <fullName evidence="4">Transmembrane protein</fullName>
    </recommendedName>
</protein>
<accession>A0AAD1XXD3</accession>
<evidence type="ECO:0008006" key="4">
    <source>
        <dbReference type="Google" id="ProtNLM"/>
    </source>
</evidence>
<feature type="transmembrane region" description="Helical" evidence="1">
    <location>
        <begin position="124"/>
        <end position="153"/>
    </location>
</feature>
<evidence type="ECO:0000256" key="1">
    <source>
        <dbReference type="SAM" id="Phobius"/>
    </source>
</evidence>
<name>A0AAD1XXD3_EUPCR</name>
<evidence type="ECO:0000313" key="2">
    <source>
        <dbReference type="EMBL" id="CAI2381101.1"/>
    </source>
</evidence>
<evidence type="ECO:0000313" key="3">
    <source>
        <dbReference type="Proteomes" id="UP001295684"/>
    </source>
</evidence>
<proteinExistence type="predicted"/>
<sequence>MENFTEDKANFGSISNRVMLVVDVVIFCLVLVVYLAGRDEPCSANLEDLMLTYLIFKGLFCIYRFTIWILDGNVSQVGSYCLTCYLILWIPSMGSYYVVQLLDFFRSDTKDCRNNASTKWTGSLIIAIEGILCLTLLLGLLIVLLVWASWLVLKSCKNNPDPKYEVDAMNTARTIKTGKIASHYNVDSRMSF</sequence>
<keyword evidence="3" id="KW-1185">Reference proteome</keyword>
<feature type="transmembrane region" description="Helical" evidence="1">
    <location>
        <begin position="49"/>
        <end position="70"/>
    </location>
</feature>
<gene>
    <name evidence="2" type="ORF">ECRASSUSDP1_LOCUS22547</name>
</gene>
<feature type="transmembrane region" description="Helical" evidence="1">
    <location>
        <begin position="77"/>
        <end position="99"/>
    </location>
</feature>
<dbReference type="Proteomes" id="UP001295684">
    <property type="component" value="Unassembled WGS sequence"/>
</dbReference>
<organism evidence="2 3">
    <name type="scientific">Euplotes crassus</name>
    <dbReference type="NCBI Taxonomy" id="5936"/>
    <lineage>
        <taxon>Eukaryota</taxon>
        <taxon>Sar</taxon>
        <taxon>Alveolata</taxon>
        <taxon>Ciliophora</taxon>
        <taxon>Intramacronucleata</taxon>
        <taxon>Spirotrichea</taxon>
        <taxon>Hypotrichia</taxon>
        <taxon>Euplotida</taxon>
        <taxon>Euplotidae</taxon>
        <taxon>Moneuplotes</taxon>
    </lineage>
</organism>
<dbReference type="EMBL" id="CAMPGE010023127">
    <property type="protein sequence ID" value="CAI2381101.1"/>
    <property type="molecule type" value="Genomic_DNA"/>
</dbReference>
<feature type="transmembrane region" description="Helical" evidence="1">
    <location>
        <begin position="18"/>
        <end position="37"/>
    </location>
</feature>